<dbReference type="EC" id="2.7.7.6" evidence="1"/>
<keyword evidence="1" id="KW-0240">DNA-directed RNA polymerase</keyword>
<keyword evidence="1" id="KW-0808">Transferase</keyword>
<protein>
    <submittedName>
        <fullName evidence="1">DNA-directed RNA polymerase subunit beta</fullName>
        <ecNumber evidence="1">2.7.7.6</ecNumber>
    </submittedName>
</protein>
<evidence type="ECO:0000313" key="1">
    <source>
        <dbReference type="EMBL" id="TDF73517.1"/>
    </source>
</evidence>
<keyword evidence="2" id="KW-1185">Reference proteome</keyword>
<dbReference type="EMBL" id="SMOG01000005">
    <property type="protein sequence ID" value="TDF73517.1"/>
    <property type="molecule type" value="Genomic_DNA"/>
</dbReference>
<evidence type="ECO:0000313" key="2">
    <source>
        <dbReference type="Proteomes" id="UP000294588"/>
    </source>
</evidence>
<name>A0AC61QJT8_9BACT</name>
<keyword evidence="1" id="KW-0804">Transcription</keyword>
<gene>
    <name evidence="1" type="primary">rpoC</name>
    <name evidence="1" type="ORF">E0946_02885</name>
</gene>
<reference evidence="1" key="1">
    <citation type="submission" date="2019-03" db="EMBL/GenBank/DDBJ databases">
        <title>Candidatus Syntrophosphaera thermopropionivorans: a novel player in syntrophic propionate oxidation during anaerobic digestion.</title>
        <authorList>
            <person name="Dyksma S."/>
        </authorList>
    </citation>
    <scope>NUCLEOTIDE SEQUENCE</scope>
    <source>
        <strain evidence="1">W5</strain>
    </source>
</reference>
<sequence>MLKDNPHEIKPNDFDFVRIKIASPETIINEWSHGEVTKPDTLNYRTLKPEKDGLFCERIFGPERDYECACGKYKKKRFQNVVCDRCGVLVTTSRVRRTRMGHISLAVPIAHIWFVKSTPSKIGTLLDMTVKDLERVIYYESYIVVDPGDSPYEKYELIDIDEYSEIKDKVGDNFLAMMGAEAIRELLSRLDLNNEALNIRSRLKMEKSTLYKQKLINKLKIVDAFLKSGNKPEDMILLALPVLPPTLRPLVPLEGGRFATADFNELYRRVITRNNRLKYLMEIRSPEVILRNEKRMLQEAVDALIDNSRKARPIKGRGNRPLKSLSDQLKGKQGRFRQNLLGKRVDYSGRSVITVGPELKLYECGLPKDMAVELFKPYLIERLQKLGEADKVKNAKKLIEKKQPEIWSILEEVIKDYPVLLNRAPTLHRLGIEAFMPVLTDNKAIQLHPMVCVPFNADFDGDQMGVYIPLSYEAQIEARTLMLSTRNLLLPSNGRLAMAANQDIVLGCYYLTMEEFPEPEDITTLRHFYSTDEVIAAFEAEEQLFSVKGEVEEEGSLNLHTWIRVKIKNNYIVTTVGRVIFNQIIPEEVGFQNSVFDKGKINDLAMLCYDAVGQWKTAQFLDNLKELGFHYSTHAGVTFSLSDIVVPKRKDEIIAEAEEEVKKVMDLHMKGGITENERFGRIVDLWKKTTVRVTDEMMEELAKNRNGLNSIYMMYKSGARGSKDQIKQVGGMRGLMDKPAKIGSTGGVDVIETPIKSNFRDGLTVLEYFISTHGARKGLADTALKTADAGYLTRRLVDVAQNAIITIDDCGTTKGVDMSVLKEGNEVVATLADRIQGRVALEDVIDPVTGNILVHSGEEISNKMARTIQNHGVIKVKVRSVLTCEAEHGICAKCYGRNLATQKPAVIGDPVGIIAAQSIGEPGTQLTLRTFHIGGAASTATELAEVVSAHDGIVKFDRMNTVTNVNNQLISVSHLGKILICDENDPSKILEEYRVEYGATIHVRDGQKIAMNTKLMSWDQFNNPLISTAKGQLHYENFIKDITYKEEFNDITFSRDITIIESKDRKKQPQFRIVSEDGTSVQVPLPTGLIVKVEDGSFVHPGDILGQTSRMTIKQRDITGGLPRVQDLFEARVPKDKACISDIDGIVTIGGLKKNGREIFVTPPNGLMAPDDGKVIVQSDEYVNRIILLTDKTVYANNDGKVSIIEENKKKKVAIAKRNQKPQVYEIPRGLHIIVNEGDNVKVGAPLCGKILEIPPLQESIVSTGDTVKKGQPLTGRKYIIPSGKRIIVHQGDYVESGDALSDGPLDPHDMLVKGVIEAQMMILNEVQEIYRKQGVKIDDKHISVIIRQMFKKVRITDSGSTSFLEGDIVDKTLVEKENKEVQKYGKTPAQFEQLLLGITKVSLLTDSWLSAASFQETTNVLTKAAIEGRVDKLEGLKESVIIGHRIPVGTGTKIYNKMIEEAVNSGATVAEIIDRFAHPKKEEESEDIYNF</sequence>
<proteinExistence type="predicted"/>
<comment type="caution">
    <text evidence="1">The sequence shown here is derived from an EMBL/GenBank/DDBJ whole genome shotgun (WGS) entry which is preliminary data.</text>
</comment>
<dbReference type="Proteomes" id="UP000294588">
    <property type="component" value="Unassembled WGS sequence"/>
</dbReference>
<keyword evidence="1" id="KW-0548">Nucleotidyltransferase</keyword>
<organism evidence="1 2">
    <name type="scientific">Candidatus Syntrophosphaera thermopropionivorans</name>
    <dbReference type="NCBI Taxonomy" id="2593015"/>
    <lineage>
        <taxon>Bacteria</taxon>
        <taxon>Pseudomonadati</taxon>
        <taxon>Candidatus Cloacimonadota</taxon>
        <taxon>Candidatus Cloacimonadia</taxon>
        <taxon>Candidatus Cloacimonadales</taxon>
        <taxon>Candidatus Cloacimonadaceae</taxon>
        <taxon>Candidatus Syntrophosphaera</taxon>
    </lineage>
</organism>
<accession>A0AC61QJT8</accession>